<dbReference type="GO" id="GO:0000156">
    <property type="term" value="F:phosphorelay response regulator activity"/>
    <property type="evidence" value="ECO:0007669"/>
    <property type="project" value="InterPro"/>
</dbReference>
<dbReference type="PANTHER" id="PTHR24422">
    <property type="entry name" value="CHEMOTAXIS PROTEIN METHYLTRANSFERASE"/>
    <property type="match status" value="1"/>
</dbReference>
<keyword evidence="6" id="KW-1185">Reference proteome</keyword>
<dbReference type="Proteomes" id="UP000037939">
    <property type="component" value="Unassembled WGS sequence"/>
</dbReference>
<dbReference type="InterPro" id="IPR035909">
    <property type="entry name" value="CheB_C"/>
</dbReference>
<dbReference type="Gene3D" id="3.30.450.20">
    <property type="entry name" value="PAS domain"/>
    <property type="match status" value="1"/>
</dbReference>
<dbReference type="EMBL" id="LAQT01000009">
    <property type="protein sequence ID" value="KPC52587.1"/>
    <property type="molecule type" value="Genomic_DNA"/>
</dbReference>
<feature type="compositionally biased region" description="Polar residues" evidence="2">
    <location>
        <begin position="683"/>
        <end position="698"/>
    </location>
</feature>
<dbReference type="Gene3D" id="3.40.50.150">
    <property type="entry name" value="Vaccinia Virus protein VP39"/>
    <property type="match status" value="1"/>
</dbReference>
<dbReference type="AlphaFoldDB" id="A0A0N0XK95"/>
<dbReference type="GO" id="GO:0008984">
    <property type="term" value="F:protein-glutamate methylesterase activity"/>
    <property type="evidence" value="ECO:0007669"/>
    <property type="project" value="InterPro"/>
</dbReference>
<evidence type="ECO:0000256" key="2">
    <source>
        <dbReference type="SAM" id="MobiDB-lite"/>
    </source>
</evidence>
<dbReference type="EC" id="2.1.1.80" evidence="5"/>
<evidence type="ECO:0000313" key="6">
    <source>
        <dbReference type="Proteomes" id="UP000037939"/>
    </source>
</evidence>
<dbReference type="Gene3D" id="3.40.50.180">
    <property type="entry name" value="Methylesterase CheB, C-terminal domain"/>
    <property type="match status" value="1"/>
</dbReference>
<reference evidence="5 6" key="1">
    <citation type="submission" date="2015-07" db="EMBL/GenBank/DDBJ databases">
        <title>Draft genome sequence of the Amantichitinum ursilacus IGB-41, a new chitin-degrading bacterium.</title>
        <authorList>
            <person name="Kirstahler P."/>
            <person name="Guenther M."/>
            <person name="Grumaz C."/>
            <person name="Rupp S."/>
            <person name="Zibek S."/>
            <person name="Sohn K."/>
        </authorList>
    </citation>
    <scope>NUCLEOTIDE SEQUENCE [LARGE SCALE GENOMIC DNA]</scope>
    <source>
        <strain evidence="5 6">IGB-41</strain>
    </source>
</reference>
<sequence>MSDRIAQRRTAANLTHRVRIAALGCSAGGLDALIKFLSHMPVDTGMACVIVQHLAPDHVSALPEILQRYTRMPVQEVRHNTRVEANHIYVIPPVQDLEIVDEHLHLSAPVERAGLRLPIDRFFKSLAQARQKDAIGIVLSGMGSDGTAGLVAIKNQQGRCLSQDPATASASSMPLSAIAAGVVDTVAAPEALPAQLLGHAASAPVAAAEAEPVSDASPSAMAQIIELLQRHCHNDFSLYKPNTLERRVERRVALHRFESITEYARWLGTNPHEVELLYKELLIGVTHFFRDPEIWEYLLDEGFPALFARSPQGKCIRIWVAACSSGEEAYSMAILFAEALRKSRPAAKFTLQIYATDLDIDAVNRARKGVFARSITSEVSAEYLSRYFVEQPDGYRIKKDIRDCIVFATQNLISDPPFTRLDVLSCRNLLIYFNPQLQKKLFPLFHYALNTGGLLVLGSAETSGNAAHLFAPVRSRLRIFWRQDQPLSFSELVFPDRKPEFSPVHPPSTHSNEHMATENLGALTDQLIQQTYAPPAVLVNADGDILYISGRTGAYLEPAAGKVSINIHAMAREGLREALIGVLPRAQQAVGPILLKGVKIASERRSVVVDITVSAIEKPAALRGQLIIVFREVPAARRGKKQDLAAAAGQEELQTELQQAREALQHLREQMQSSLEELRSTNEELQSANEELQSTNEELTTSKEEMQSMNEELQTVNAEMQSSVDDLNEVKNDLTNLLNSTEIATIFLDNELRVRRFTSHVSSLFNLIQSDIGRPLSDMTSMLEYPELKPDAKEVLRSLVFQEKQISTVDGRWFRVRIMPYRTLENLIDGVVITFMNITELHQLKAKLSNE</sequence>
<dbReference type="PATRIC" id="fig|857265.3.peg.2495"/>
<evidence type="ECO:0000256" key="1">
    <source>
        <dbReference type="PROSITE-ProRule" id="PRU00050"/>
    </source>
</evidence>
<feature type="domain" description="CheR-type methyltransferase" evidence="4">
    <location>
        <begin position="209"/>
        <end position="462"/>
    </location>
</feature>
<dbReference type="CDD" id="cd16434">
    <property type="entry name" value="CheB-CheR_fusion"/>
    <property type="match status" value="1"/>
</dbReference>
<dbReference type="GO" id="GO:0032259">
    <property type="term" value="P:methylation"/>
    <property type="evidence" value="ECO:0007669"/>
    <property type="project" value="UniProtKB-KW"/>
</dbReference>
<name>A0A0N0XK95_9NEIS</name>
<feature type="active site" evidence="1">
    <location>
        <position position="26"/>
    </location>
</feature>
<dbReference type="GO" id="GO:0005737">
    <property type="term" value="C:cytoplasm"/>
    <property type="evidence" value="ECO:0007669"/>
    <property type="project" value="InterPro"/>
</dbReference>
<dbReference type="STRING" id="857265.WG78_12105"/>
<evidence type="ECO:0000259" key="3">
    <source>
        <dbReference type="PROSITE" id="PS50122"/>
    </source>
</evidence>
<dbReference type="SMART" id="SM00138">
    <property type="entry name" value="MeTrc"/>
    <property type="match status" value="1"/>
</dbReference>
<dbReference type="InterPro" id="IPR000673">
    <property type="entry name" value="Sig_transdc_resp-reg_Me-estase"/>
</dbReference>
<keyword evidence="1" id="KW-0378">Hydrolase</keyword>
<protein>
    <submittedName>
        <fullName evidence="5">Chemotaxis protein methyltransferase Cher2</fullName>
        <ecNumber evidence="5">2.1.1.80</ecNumber>
    </submittedName>
</protein>
<dbReference type="Pfam" id="PF03705">
    <property type="entry name" value="CheR_N"/>
    <property type="match status" value="1"/>
</dbReference>
<accession>A0A0N0XK95</accession>
<dbReference type="PROSITE" id="PS50122">
    <property type="entry name" value="CHEB"/>
    <property type="match status" value="1"/>
</dbReference>
<proteinExistence type="predicted"/>
<feature type="active site" evidence="1">
    <location>
        <position position="53"/>
    </location>
</feature>
<dbReference type="SUPFAM" id="SSF52738">
    <property type="entry name" value="Methylesterase CheB, C-terminal domain"/>
    <property type="match status" value="1"/>
</dbReference>
<keyword evidence="1" id="KW-0145">Chemotaxis</keyword>
<dbReference type="PANTHER" id="PTHR24422:SF27">
    <property type="entry name" value="PROTEIN-GLUTAMATE O-METHYLTRANSFERASE"/>
    <property type="match status" value="1"/>
</dbReference>
<organism evidence="5 6">
    <name type="scientific">Amantichitinum ursilacus</name>
    <dbReference type="NCBI Taxonomy" id="857265"/>
    <lineage>
        <taxon>Bacteria</taxon>
        <taxon>Pseudomonadati</taxon>
        <taxon>Pseudomonadota</taxon>
        <taxon>Betaproteobacteria</taxon>
        <taxon>Neisseriales</taxon>
        <taxon>Chitinibacteraceae</taxon>
        <taxon>Amantichitinum</taxon>
    </lineage>
</organism>
<evidence type="ECO:0000259" key="4">
    <source>
        <dbReference type="PROSITE" id="PS50123"/>
    </source>
</evidence>
<evidence type="ECO:0000313" key="5">
    <source>
        <dbReference type="EMBL" id="KPC52587.1"/>
    </source>
</evidence>
<dbReference type="GO" id="GO:0008983">
    <property type="term" value="F:protein-glutamate O-methyltransferase activity"/>
    <property type="evidence" value="ECO:0007669"/>
    <property type="project" value="UniProtKB-EC"/>
</dbReference>
<dbReference type="PRINTS" id="PR00996">
    <property type="entry name" value="CHERMTFRASE"/>
</dbReference>
<dbReference type="InterPro" id="IPR029063">
    <property type="entry name" value="SAM-dependent_MTases_sf"/>
</dbReference>
<dbReference type="InterPro" id="IPR035965">
    <property type="entry name" value="PAS-like_dom_sf"/>
</dbReference>
<feature type="domain" description="CheB-type methylesterase" evidence="3">
    <location>
        <begin position="19"/>
        <end position="203"/>
    </location>
</feature>
<feature type="active site" evidence="1">
    <location>
        <position position="145"/>
    </location>
</feature>
<dbReference type="InterPro" id="IPR050903">
    <property type="entry name" value="Bact_Chemotaxis_MeTrfase"/>
</dbReference>
<dbReference type="PROSITE" id="PS50123">
    <property type="entry name" value="CHER"/>
    <property type="match status" value="1"/>
</dbReference>
<dbReference type="SUPFAM" id="SSF53335">
    <property type="entry name" value="S-adenosyl-L-methionine-dependent methyltransferases"/>
    <property type="match status" value="1"/>
</dbReference>
<dbReference type="SUPFAM" id="SSF55785">
    <property type="entry name" value="PYP-like sensor domain (PAS domain)"/>
    <property type="match status" value="1"/>
</dbReference>
<dbReference type="Pfam" id="PF01339">
    <property type="entry name" value="CheB_methylest"/>
    <property type="match status" value="1"/>
</dbReference>
<dbReference type="InterPro" id="IPR022642">
    <property type="entry name" value="CheR_C"/>
</dbReference>
<dbReference type="Pfam" id="PF13596">
    <property type="entry name" value="PAS_10"/>
    <property type="match status" value="1"/>
</dbReference>
<comment type="caution">
    <text evidence="5">The sequence shown here is derived from an EMBL/GenBank/DDBJ whole genome shotgun (WGS) entry which is preliminary data.</text>
</comment>
<dbReference type="OrthoDB" id="9793421at2"/>
<dbReference type="GO" id="GO:0006935">
    <property type="term" value="P:chemotaxis"/>
    <property type="evidence" value="ECO:0007669"/>
    <property type="project" value="UniProtKB-UniRule"/>
</dbReference>
<keyword evidence="5" id="KW-0489">Methyltransferase</keyword>
<dbReference type="RefSeq" id="WP_083458977.1">
    <property type="nucleotide sequence ID" value="NZ_LAQT01000009.1"/>
</dbReference>
<dbReference type="InterPro" id="IPR000780">
    <property type="entry name" value="CheR_MeTrfase"/>
</dbReference>
<dbReference type="InterPro" id="IPR022641">
    <property type="entry name" value="CheR_N"/>
</dbReference>
<feature type="region of interest" description="Disordered" evidence="2">
    <location>
        <begin position="671"/>
        <end position="698"/>
    </location>
</feature>
<gene>
    <name evidence="5" type="primary">cheR2_2</name>
    <name evidence="5" type="ORF">WG78_12105</name>
</gene>
<dbReference type="Pfam" id="PF01739">
    <property type="entry name" value="CheR"/>
    <property type="match status" value="1"/>
</dbReference>
<keyword evidence="5" id="KW-0808">Transferase</keyword>
<dbReference type="SUPFAM" id="SSF47757">
    <property type="entry name" value="Chemotaxis receptor methyltransferase CheR, N-terminal domain"/>
    <property type="match status" value="1"/>
</dbReference>